<dbReference type="Proteomes" id="UP000554482">
    <property type="component" value="Unassembled WGS sequence"/>
</dbReference>
<keyword evidence="2" id="KW-1185">Reference proteome</keyword>
<evidence type="ECO:0000313" key="2">
    <source>
        <dbReference type="Proteomes" id="UP000554482"/>
    </source>
</evidence>
<organism evidence="1 2">
    <name type="scientific">Thalictrum thalictroides</name>
    <name type="common">Rue-anemone</name>
    <name type="synonym">Anemone thalictroides</name>
    <dbReference type="NCBI Taxonomy" id="46969"/>
    <lineage>
        <taxon>Eukaryota</taxon>
        <taxon>Viridiplantae</taxon>
        <taxon>Streptophyta</taxon>
        <taxon>Embryophyta</taxon>
        <taxon>Tracheophyta</taxon>
        <taxon>Spermatophyta</taxon>
        <taxon>Magnoliopsida</taxon>
        <taxon>Ranunculales</taxon>
        <taxon>Ranunculaceae</taxon>
        <taxon>Thalictroideae</taxon>
        <taxon>Thalictrum</taxon>
    </lineage>
</organism>
<gene>
    <name evidence="1" type="ORF">FRX31_018802</name>
</gene>
<proteinExistence type="predicted"/>
<dbReference type="AlphaFoldDB" id="A0A7J6W3F0"/>
<comment type="caution">
    <text evidence="1">The sequence shown here is derived from an EMBL/GenBank/DDBJ whole genome shotgun (WGS) entry which is preliminary data.</text>
</comment>
<evidence type="ECO:0000313" key="1">
    <source>
        <dbReference type="EMBL" id="KAF5191613.1"/>
    </source>
</evidence>
<name>A0A7J6W3F0_THATH</name>
<accession>A0A7J6W3F0</accession>
<dbReference type="EMBL" id="JABWDY010022628">
    <property type="protein sequence ID" value="KAF5191613.1"/>
    <property type="molecule type" value="Genomic_DNA"/>
</dbReference>
<reference evidence="1 2" key="1">
    <citation type="submission" date="2020-06" db="EMBL/GenBank/DDBJ databases">
        <title>Transcriptomic and genomic resources for Thalictrum thalictroides and T. hernandezii: Facilitating candidate gene discovery in an emerging model plant lineage.</title>
        <authorList>
            <person name="Arias T."/>
            <person name="Riano-Pachon D.M."/>
            <person name="Di Stilio V.S."/>
        </authorList>
    </citation>
    <scope>NUCLEOTIDE SEQUENCE [LARGE SCALE GENOMIC DNA]</scope>
    <source>
        <strain evidence="2">cv. WT478/WT964</strain>
        <tissue evidence="1">Leaves</tissue>
    </source>
</reference>
<protein>
    <submittedName>
        <fullName evidence="1">Uncharacterized protein</fullName>
    </submittedName>
</protein>
<sequence length="82" mass="9297">MQFNKILKALEGTVMSFPICMDVIYGKAFINIMERHGMETASQSGIGMQLRYVYQKNLPQLKTPTILCPFLDPQQLASTEVQ</sequence>